<feature type="region of interest" description="Disordered" evidence="1">
    <location>
        <begin position="93"/>
        <end position="229"/>
    </location>
</feature>
<reference evidence="3 4" key="2">
    <citation type="submission" date="2018-11" db="EMBL/GenBank/DDBJ databases">
        <authorList>
            <consortium name="Pathogen Informatics"/>
        </authorList>
    </citation>
    <scope>NUCLEOTIDE SEQUENCE [LARGE SCALE GENOMIC DNA]</scope>
    <source>
        <strain evidence="3 4">Egypt</strain>
    </source>
</reference>
<dbReference type="Proteomes" id="UP000272942">
    <property type="component" value="Unassembled WGS sequence"/>
</dbReference>
<feature type="compositionally biased region" description="Low complexity" evidence="1">
    <location>
        <begin position="321"/>
        <end position="483"/>
    </location>
</feature>
<evidence type="ECO:0000313" key="4">
    <source>
        <dbReference type="Proteomes" id="UP000272942"/>
    </source>
</evidence>
<feature type="compositionally biased region" description="Low complexity" evidence="1">
    <location>
        <begin position="100"/>
        <end position="124"/>
    </location>
</feature>
<sequence length="564" mass="58461">MMSNILKFLFISVCVSVIVAAAQDSQNCEEVIASTEVKSFVIKGAVSGCQYRVQTDSGKLVKVFVNETSGVKCVKVTSGTESDTLCSTGATKQFTSSAPVEVSADSSTTSSETTTVEAPTVSPEATKQPGETGDAEKPDENEPKGPDSQDPPQPETDTSPQKPSVGNAVQSQADTSTDAGEKGPQSNQNKAATNQDAENLKARPEEASDSVQHLRRSRDTSSTGASDDVTVYYVLARETPNCVDLDASTEEKSFVVKNTGSGCQYRVKSDTGKLVKVYVNKTSGISCVKVSSGGKSETLCPTGDTTQFESNEPIEVRADSESATSEASGTSSSGQETTPAATEAPTTPQATEAPTTPQATEAPTTPQATEAPTTPQATEAPTTPQATEAPTTPQATEAPTTPQATEAPTTPQATEAPTTPQATEAPTTPQATEAPTTPQASEAPTTPQATEAPTTPQASEAPPTPKATEAPTTPKATEAPTTSQATESPPASGGSQTAESQQPDALRLLKEEADSIPKEQKSNGTMLLRRARSTFTGDRSNDVIVYYILSELPAVAATVLLLTQ</sequence>
<accession>A0A183A593</accession>
<proteinExistence type="predicted"/>
<feature type="signal peptide" evidence="2">
    <location>
        <begin position="1"/>
        <end position="20"/>
    </location>
</feature>
<feature type="compositionally biased region" description="Basic and acidic residues" evidence="1">
    <location>
        <begin position="134"/>
        <end position="147"/>
    </location>
</feature>
<evidence type="ECO:0000256" key="1">
    <source>
        <dbReference type="SAM" id="MobiDB-lite"/>
    </source>
</evidence>
<gene>
    <name evidence="3" type="ORF">ECPE_LOCUS2128</name>
</gene>
<dbReference type="EMBL" id="UZAN01039424">
    <property type="protein sequence ID" value="VDP65480.1"/>
    <property type="molecule type" value="Genomic_DNA"/>
</dbReference>
<evidence type="ECO:0000256" key="2">
    <source>
        <dbReference type="SAM" id="SignalP"/>
    </source>
</evidence>
<dbReference type="AlphaFoldDB" id="A0A183A593"/>
<name>A0A183A593_9TREM</name>
<feature type="chain" id="PRO_5043137824" evidence="2">
    <location>
        <begin position="21"/>
        <end position="564"/>
    </location>
</feature>
<organism evidence="5">
    <name type="scientific">Echinostoma caproni</name>
    <dbReference type="NCBI Taxonomy" id="27848"/>
    <lineage>
        <taxon>Eukaryota</taxon>
        <taxon>Metazoa</taxon>
        <taxon>Spiralia</taxon>
        <taxon>Lophotrochozoa</taxon>
        <taxon>Platyhelminthes</taxon>
        <taxon>Trematoda</taxon>
        <taxon>Digenea</taxon>
        <taxon>Plagiorchiida</taxon>
        <taxon>Echinostomata</taxon>
        <taxon>Echinostomatoidea</taxon>
        <taxon>Echinostomatidae</taxon>
        <taxon>Echinostoma</taxon>
    </lineage>
</organism>
<feature type="compositionally biased region" description="Polar residues" evidence="1">
    <location>
        <begin position="155"/>
        <end position="197"/>
    </location>
</feature>
<keyword evidence="4" id="KW-1185">Reference proteome</keyword>
<reference evidence="5" key="1">
    <citation type="submission" date="2016-06" db="UniProtKB">
        <authorList>
            <consortium name="WormBaseParasite"/>
        </authorList>
    </citation>
    <scope>IDENTIFICATION</scope>
</reference>
<feature type="compositionally biased region" description="Polar residues" evidence="1">
    <location>
        <begin position="484"/>
        <end position="503"/>
    </location>
</feature>
<feature type="region of interest" description="Disordered" evidence="1">
    <location>
        <begin position="291"/>
        <end position="505"/>
    </location>
</feature>
<evidence type="ECO:0000313" key="3">
    <source>
        <dbReference type="EMBL" id="VDP65480.1"/>
    </source>
</evidence>
<dbReference type="WBParaSite" id="ECPE_0000212801-mRNA-1">
    <property type="protein sequence ID" value="ECPE_0000212801-mRNA-1"/>
    <property type="gene ID" value="ECPE_0000212801"/>
</dbReference>
<keyword evidence="2" id="KW-0732">Signal</keyword>
<protein>
    <submittedName>
        <fullName evidence="5">Mucin-5AC-like</fullName>
    </submittedName>
</protein>
<evidence type="ECO:0000313" key="5">
    <source>
        <dbReference type="WBParaSite" id="ECPE_0000212801-mRNA-1"/>
    </source>
</evidence>